<accession>I3R279</accession>
<name>I3R279_HALMT</name>
<dbReference type="Proteomes" id="UP000006469">
    <property type="component" value="Chromosome"/>
</dbReference>
<dbReference type="Proteomes" id="UP000011603">
    <property type="component" value="Unassembled WGS sequence"/>
</dbReference>
<dbReference type="RefSeq" id="WP_004057640.1">
    <property type="nucleotide sequence ID" value="NC_017941.2"/>
</dbReference>
<reference evidence="2" key="4">
    <citation type="submission" date="2014-05" db="EMBL/GenBank/DDBJ databases">
        <authorList>
            <person name="Wang L."/>
            <person name="Yang H."/>
            <person name="Xiang H."/>
        </authorList>
    </citation>
    <scope>NUCLEOTIDE SEQUENCE</scope>
    <source>
        <strain evidence="2">CGMCC 1.2087</strain>
    </source>
</reference>
<dbReference type="PaxDb" id="523841-HFX_0615"/>
<evidence type="ECO:0000313" key="5">
    <source>
        <dbReference type="Proteomes" id="UP000011603"/>
    </source>
</evidence>
<keyword evidence="5" id="KW-1185">Reference proteome</keyword>
<keyword evidence="1" id="KW-0812">Transmembrane</keyword>
<dbReference type="PATRIC" id="fig|523841.21.peg.1496"/>
<reference evidence="3 5" key="3">
    <citation type="journal article" date="2014" name="PLoS Genet.">
        <title>Phylogenetically driven sequencing of extremely halophilic archaea reveals strategies for static and dynamic osmo-response.</title>
        <authorList>
            <person name="Becker E.A."/>
            <person name="Seitzer P.M."/>
            <person name="Tritt A."/>
            <person name="Larsen D."/>
            <person name="Krusor M."/>
            <person name="Yao A.I."/>
            <person name="Wu D."/>
            <person name="Madern D."/>
            <person name="Eisen J.A."/>
            <person name="Darling A.E."/>
            <person name="Facciotti M.T."/>
        </authorList>
    </citation>
    <scope>NUCLEOTIDE SEQUENCE [LARGE SCALE GENOMIC DNA]</scope>
    <source>
        <strain evidence="3">ATCC 33500</strain>
        <strain evidence="5">ATCC 33500 / DSM 1411 / JCM 8866 / NBRC 14739 / NCIMB 2177 / R-4</strain>
    </source>
</reference>
<dbReference type="EMBL" id="CP001868">
    <property type="protein sequence ID" value="AFK18339.1"/>
    <property type="molecule type" value="Genomic_DNA"/>
</dbReference>
<evidence type="ECO:0000256" key="1">
    <source>
        <dbReference type="SAM" id="Phobius"/>
    </source>
</evidence>
<keyword evidence="1" id="KW-0472">Membrane</keyword>
<reference evidence="2" key="1">
    <citation type="journal article" date="2012" name="Appl. Environ. Microbiol.">
        <title>Identification of the haloarchaeal phasin (PhaP) that functions in polyhydroxyalkanoate accumulation and granule formation in Haloferax mediterranei.</title>
        <authorList>
            <person name="Cai S."/>
            <person name="Cai L."/>
            <person name="Liu H."/>
            <person name="Liu X."/>
            <person name="Han J."/>
            <person name="Zhou J."/>
            <person name="Xiang H."/>
        </authorList>
    </citation>
    <scope>NUCLEOTIDE SEQUENCE</scope>
    <source>
        <strain evidence="2">CGMCC 1.2087</strain>
    </source>
</reference>
<dbReference type="AlphaFoldDB" id="I3R279"/>
<gene>
    <name evidence="2" type="ordered locus">HFX_0615</name>
    <name evidence="3" type="ORF">C439_07405</name>
</gene>
<feature type="transmembrane region" description="Helical" evidence="1">
    <location>
        <begin position="12"/>
        <end position="45"/>
    </location>
</feature>
<keyword evidence="1" id="KW-1133">Transmembrane helix</keyword>
<evidence type="ECO:0000313" key="3">
    <source>
        <dbReference type="EMBL" id="EMA02390.1"/>
    </source>
</evidence>
<dbReference type="GeneID" id="54852549"/>
<proteinExistence type="predicted"/>
<dbReference type="KEGG" id="hme:HFX_0615"/>
<sequence>MDSALEQRLDAIAALLLLLFVIEAYKIAGSTGILLALAAGVLVTYWTASEAEATS</sequence>
<evidence type="ECO:0000313" key="4">
    <source>
        <dbReference type="Proteomes" id="UP000006469"/>
    </source>
</evidence>
<organism evidence="2 4">
    <name type="scientific">Haloferax mediterranei (strain ATCC 33500 / DSM 1411 / JCM 8866 / NBRC 14739 / NCIMB 2177 / R-4)</name>
    <name type="common">Halobacterium mediterranei</name>
    <dbReference type="NCBI Taxonomy" id="523841"/>
    <lineage>
        <taxon>Archaea</taxon>
        <taxon>Methanobacteriati</taxon>
        <taxon>Methanobacteriota</taxon>
        <taxon>Stenosarchaea group</taxon>
        <taxon>Halobacteria</taxon>
        <taxon>Halobacteriales</taxon>
        <taxon>Haloferacaceae</taxon>
        <taxon>Haloferax</taxon>
    </lineage>
</organism>
<reference evidence="2 4" key="2">
    <citation type="journal article" date="2012" name="J. Bacteriol.">
        <title>Complete genome sequence of the metabolically versatile halophilic archaeon Haloferax mediterranei, a poly(3-hydroxybutyrate-co-3-hydroxyvalerate) producer.</title>
        <authorList>
            <person name="Han J."/>
            <person name="Zhang F."/>
            <person name="Hou J."/>
            <person name="Liu X."/>
            <person name="Li M."/>
            <person name="Liu H."/>
            <person name="Cai L."/>
            <person name="Zhang B."/>
            <person name="Chen Y."/>
            <person name="Zhou J."/>
            <person name="Hu S."/>
            <person name="Xiang H."/>
        </authorList>
    </citation>
    <scope>NUCLEOTIDE SEQUENCE [LARGE SCALE GENOMIC DNA]</scope>
    <source>
        <strain evidence="4">ATCC 33500 / DSM 1411 / JCM 8866 / NBRC 14739 / NCIMB 2177 / R-4</strain>
        <strain evidence="2">CGMCC 1.2087</strain>
    </source>
</reference>
<protein>
    <submittedName>
        <fullName evidence="2">Uncharacterized protein</fullName>
    </submittedName>
</protein>
<dbReference type="HOGENOM" id="CLU_3020862_0_0_2"/>
<dbReference type="EMBL" id="AOLO01000007">
    <property type="protein sequence ID" value="EMA02390.1"/>
    <property type="molecule type" value="Genomic_DNA"/>
</dbReference>
<evidence type="ECO:0000313" key="2">
    <source>
        <dbReference type="EMBL" id="AFK18339.1"/>
    </source>
</evidence>